<protein>
    <submittedName>
        <fullName evidence="1">Uncharacterized protein</fullName>
    </submittedName>
</protein>
<keyword evidence="2" id="KW-1185">Reference proteome</keyword>
<dbReference type="Proteomes" id="UP000007266">
    <property type="component" value="Linkage group 4"/>
</dbReference>
<dbReference type="AlphaFoldDB" id="D1ZZA8"/>
<sequence>MSAPSRRHLPHRQSPSRLVAPPYLLFPTILDRLRVQIGDPQEAVVAPADVARRRRDRAHGAGRIGTVRPHQRLGVACGHLLHFGHEQALHERLGARRRVRRHRNGITVRRHLRRVSSDLRTVYPELKNEEKNGSEEYDSDPFSTFGSFSTRGHCRGGWFQTTVTWIRTDRTDFHRTFDTDTGRQLMLMD</sequence>
<dbReference type="HOGENOM" id="CLU_1436166_0_0_1"/>
<dbReference type="InParanoid" id="D1ZZA8"/>
<proteinExistence type="predicted"/>
<gene>
    <name evidence="1" type="primary">GLEAN_08011</name>
    <name evidence="1" type="ORF">TcasGA2_TC008011</name>
</gene>
<evidence type="ECO:0000313" key="2">
    <source>
        <dbReference type="Proteomes" id="UP000007266"/>
    </source>
</evidence>
<organism evidence="1 2">
    <name type="scientific">Tribolium castaneum</name>
    <name type="common">Red flour beetle</name>
    <dbReference type="NCBI Taxonomy" id="7070"/>
    <lineage>
        <taxon>Eukaryota</taxon>
        <taxon>Metazoa</taxon>
        <taxon>Ecdysozoa</taxon>
        <taxon>Arthropoda</taxon>
        <taxon>Hexapoda</taxon>
        <taxon>Insecta</taxon>
        <taxon>Pterygota</taxon>
        <taxon>Neoptera</taxon>
        <taxon>Endopterygota</taxon>
        <taxon>Coleoptera</taxon>
        <taxon>Polyphaga</taxon>
        <taxon>Cucujiformia</taxon>
        <taxon>Tenebrionidae</taxon>
        <taxon>Tenebrionidae incertae sedis</taxon>
        <taxon>Tribolium</taxon>
    </lineage>
</organism>
<accession>D1ZZA8</accession>
<name>D1ZZA8_TRICA</name>
<reference evidence="1 2" key="1">
    <citation type="journal article" date="2008" name="Nature">
        <title>The genome of the model beetle and pest Tribolium castaneum.</title>
        <authorList>
            <consortium name="Tribolium Genome Sequencing Consortium"/>
            <person name="Richards S."/>
            <person name="Gibbs R.A."/>
            <person name="Weinstock G.M."/>
            <person name="Brown S.J."/>
            <person name="Denell R."/>
            <person name="Beeman R.W."/>
            <person name="Gibbs R."/>
            <person name="Beeman R.W."/>
            <person name="Brown S.J."/>
            <person name="Bucher G."/>
            <person name="Friedrich M."/>
            <person name="Grimmelikhuijzen C.J."/>
            <person name="Klingler M."/>
            <person name="Lorenzen M."/>
            <person name="Richards S."/>
            <person name="Roth S."/>
            <person name="Schroder R."/>
            <person name="Tautz D."/>
            <person name="Zdobnov E.M."/>
            <person name="Muzny D."/>
            <person name="Gibbs R.A."/>
            <person name="Weinstock G.M."/>
            <person name="Attaway T."/>
            <person name="Bell S."/>
            <person name="Buhay C.J."/>
            <person name="Chandrabose M.N."/>
            <person name="Chavez D."/>
            <person name="Clerk-Blankenburg K.P."/>
            <person name="Cree A."/>
            <person name="Dao M."/>
            <person name="Davis C."/>
            <person name="Chacko J."/>
            <person name="Dinh H."/>
            <person name="Dugan-Rocha S."/>
            <person name="Fowler G."/>
            <person name="Garner T.T."/>
            <person name="Garnes J."/>
            <person name="Gnirke A."/>
            <person name="Hawes A."/>
            <person name="Hernandez J."/>
            <person name="Hines S."/>
            <person name="Holder M."/>
            <person name="Hume J."/>
            <person name="Jhangiani S.N."/>
            <person name="Joshi V."/>
            <person name="Khan Z.M."/>
            <person name="Jackson L."/>
            <person name="Kovar C."/>
            <person name="Kowis A."/>
            <person name="Lee S."/>
            <person name="Lewis L.R."/>
            <person name="Margolis J."/>
            <person name="Morgan M."/>
            <person name="Nazareth L.V."/>
            <person name="Nguyen N."/>
            <person name="Okwuonu G."/>
            <person name="Parker D."/>
            <person name="Richards S."/>
            <person name="Ruiz S.J."/>
            <person name="Santibanez J."/>
            <person name="Savard J."/>
            <person name="Scherer S.E."/>
            <person name="Schneider B."/>
            <person name="Sodergren E."/>
            <person name="Tautz D."/>
            <person name="Vattahil S."/>
            <person name="Villasana D."/>
            <person name="White C.S."/>
            <person name="Wright R."/>
            <person name="Park Y."/>
            <person name="Beeman R.W."/>
            <person name="Lord J."/>
            <person name="Oppert B."/>
            <person name="Lorenzen M."/>
            <person name="Brown S."/>
            <person name="Wang L."/>
            <person name="Savard J."/>
            <person name="Tautz D."/>
            <person name="Richards S."/>
            <person name="Weinstock G."/>
            <person name="Gibbs R.A."/>
            <person name="Liu Y."/>
            <person name="Worley K."/>
            <person name="Weinstock G."/>
            <person name="Elsik C.G."/>
            <person name="Reese J.T."/>
            <person name="Elhaik E."/>
            <person name="Landan G."/>
            <person name="Graur D."/>
            <person name="Arensburger P."/>
            <person name="Atkinson P."/>
            <person name="Beeman R.W."/>
            <person name="Beidler J."/>
            <person name="Brown S.J."/>
            <person name="Demuth J.P."/>
            <person name="Drury D.W."/>
            <person name="Du Y.Z."/>
            <person name="Fujiwara H."/>
            <person name="Lorenzen M."/>
            <person name="Maselli V."/>
            <person name="Osanai M."/>
            <person name="Park Y."/>
            <person name="Robertson H.M."/>
            <person name="Tu Z."/>
            <person name="Wang J.J."/>
            <person name="Wang S."/>
            <person name="Richards S."/>
            <person name="Song H."/>
            <person name="Zhang L."/>
            <person name="Sodergren E."/>
            <person name="Werner D."/>
            <person name="Stanke M."/>
            <person name="Morgenstern B."/>
            <person name="Solovyev V."/>
            <person name="Kosarev P."/>
            <person name="Brown G."/>
            <person name="Chen H.C."/>
            <person name="Ermolaeva O."/>
            <person name="Hlavina W."/>
            <person name="Kapustin Y."/>
            <person name="Kiryutin B."/>
            <person name="Kitts P."/>
            <person name="Maglott D."/>
            <person name="Pruitt K."/>
            <person name="Sapojnikov V."/>
            <person name="Souvorov A."/>
            <person name="Mackey A.J."/>
            <person name="Waterhouse R.M."/>
            <person name="Wyder S."/>
            <person name="Zdobnov E.M."/>
            <person name="Zdobnov E.M."/>
            <person name="Wyder S."/>
            <person name="Kriventseva E.V."/>
            <person name="Kadowaki T."/>
            <person name="Bork P."/>
            <person name="Aranda M."/>
            <person name="Bao R."/>
            <person name="Beermann A."/>
            <person name="Berns N."/>
            <person name="Bolognesi R."/>
            <person name="Bonneton F."/>
            <person name="Bopp D."/>
            <person name="Brown S.J."/>
            <person name="Bucher G."/>
            <person name="Butts T."/>
            <person name="Chaumot A."/>
            <person name="Denell R.E."/>
            <person name="Ferrier D.E."/>
            <person name="Friedrich M."/>
            <person name="Gordon C.M."/>
            <person name="Jindra M."/>
            <person name="Klingler M."/>
            <person name="Lan Q."/>
            <person name="Lattorff H.M."/>
            <person name="Laudet V."/>
            <person name="von Levetsow C."/>
            <person name="Liu Z."/>
            <person name="Lutz R."/>
            <person name="Lynch J.A."/>
            <person name="da Fonseca R.N."/>
            <person name="Posnien N."/>
            <person name="Reuter R."/>
            <person name="Roth S."/>
            <person name="Savard J."/>
            <person name="Schinko J.B."/>
            <person name="Schmitt C."/>
            <person name="Schoppmeier M."/>
            <person name="Schroder R."/>
            <person name="Shippy T.D."/>
            <person name="Simonnet F."/>
            <person name="Marques-Souza H."/>
            <person name="Tautz D."/>
            <person name="Tomoyasu Y."/>
            <person name="Trauner J."/>
            <person name="Van der Zee M."/>
            <person name="Vervoort M."/>
            <person name="Wittkopp N."/>
            <person name="Wimmer E.A."/>
            <person name="Yang X."/>
            <person name="Jones A.K."/>
            <person name="Sattelle D.B."/>
            <person name="Ebert P.R."/>
            <person name="Nelson D."/>
            <person name="Scott J.G."/>
            <person name="Beeman R.W."/>
            <person name="Muthukrishnan S."/>
            <person name="Kramer K.J."/>
            <person name="Arakane Y."/>
            <person name="Beeman R.W."/>
            <person name="Zhu Q."/>
            <person name="Hogenkamp D."/>
            <person name="Dixit R."/>
            <person name="Oppert B."/>
            <person name="Jiang H."/>
            <person name="Zou Z."/>
            <person name="Marshall J."/>
            <person name="Elpidina E."/>
            <person name="Vinokurov K."/>
            <person name="Oppert C."/>
            <person name="Zou Z."/>
            <person name="Evans J."/>
            <person name="Lu Z."/>
            <person name="Zhao P."/>
            <person name="Sumathipala N."/>
            <person name="Altincicek B."/>
            <person name="Vilcinskas A."/>
            <person name="Williams M."/>
            <person name="Hultmark D."/>
            <person name="Hetru C."/>
            <person name="Jiang H."/>
            <person name="Grimmelikhuijzen C.J."/>
            <person name="Hauser F."/>
            <person name="Cazzamali G."/>
            <person name="Williamson M."/>
            <person name="Park Y."/>
            <person name="Li B."/>
            <person name="Tanaka Y."/>
            <person name="Predel R."/>
            <person name="Neupert S."/>
            <person name="Schachtner J."/>
            <person name="Verleyen P."/>
            <person name="Raible F."/>
            <person name="Bork P."/>
            <person name="Friedrich M."/>
            <person name="Walden K.K."/>
            <person name="Robertson H.M."/>
            <person name="Angeli S."/>
            <person name="Foret S."/>
            <person name="Bucher G."/>
            <person name="Schuetz S."/>
            <person name="Maleszka R."/>
            <person name="Wimmer E.A."/>
            <person name="Beeman R.W."/>
            <person name="Lorenzen M."/>
            <person name="Tomoyasu Y."/>
            <person name="Miller S.C."/>
            <person name="Grossmann D."/>
            <person name="Bucher G."/>
        </authorList>
    </citation>
    <scope>NUCLEOTIDE SEQUENCE [LARGE SCALE GENOMIC DNA]</scope>
    <source>
        <strain evidence="1 2">Georgia GA2</strain>
    </source>
</reference>
<dbReference type="EMBL" id="KQ971338">
    <property type="protein sequence ID" value="EFA02341.1"/>
    <property type="molecule type" value="Genomic_DNA"/>
</dbReference>
<evidence type="ECO:0000313" key="1">
    <source>
        <dbReference type="EMBL" id="EFA02341.1"/>
    </source>
</evidence>
<reference evidence="1 2" key="2">
    <citation type="journal article" date="2010" name="Nucleic Acids Res.">
        <title>BeetleBase in 2010: revisions to provide comprehensive genomic information for Tribolium castaneum.</title>
        <authorList>
            <person name="Kim H.S."/>
            <person name="Murphy T."/>
            <person name="Xia J."/>
            <person name="Caragea D."/>
            <person name="Park Y."/>
            <person name="Beeman R.W."/>
            <person name="Lorenzen M.D."/>
            <person name="Butcher S."/>
            <person name="Manak J.R."/>
            <person name="Brown S.J."/>
        </authorList>
    </citation>
    <scope>NUCLEOTIDE SEQUENCE [LARGE SCALE GENOMIC DNA]</scope>
    <source>
        <strain evidence="1 2">Georgia GA2</strain>
    </source>
</reference>